<evidence type="ECO:0000256" key="3">
    <source>
        <dbReference type="ARBA" id="ARBA00022679"/>
    </source>
</evidence>
<dbReference type="GO" id="GO:0102559">
    <property type="term" value="F:peptide chain release factor N(5)-glutamine methyltransferase activity"/>
    <property type="evidence" value="ECO:0007669"/>
    <property type="project" value="UniProtKB-EC"/>
</dbReference>
<dbReference type="Gene3D" id="3.40.50.150">
    <property type="entry name" value="Vaccinia Virus protein VP39"/>
    <property type="match status" value="1"/>
</dbReference>
<dbReference type="Proteomes" id="UP000288603">
    <property type="component" value="Unassembled WGS sequence"/>
</dbReference>
<dbReference type="RefSeq" id="WP_128497127.1">
    <property type="nucleotide sequence ID" value="NZ_RZNC01000001.1"/>
</dbReference>
<gene>
    <name evidence="7" type="ORF">ELQ92_01115</name>
</gene>
<reference evidence="7 8" key="1">
    <citation type="submission" date="2018-12" db="EMBL/GenBank/DDBJ databases">
        <authorList>
            <person name="Li F."/>
        </authorList>
    </citation>
    <scope>NUCLEOTIDE SEQUENCE [LARGE SCALE GENOMIC DNA]</scope>
    <source>
        <strain evidence="7 8">8H24J-4-2</strain>
    </source>
</reference>
<dbReference type="Gene3D" id="1.10.8.10">
    <property type="entry name" value="DNA helicase RuvA subunit, C-terminal domain"/>
    <property type="match status" value="1"/>
</dbReference>
<comment type="catalytic activity">
    <reaction evidence="5">
        <text>L-glutaminyl-[peptide chain release factor] + S-adenosyl-L-methionine = N(5)-methyl-L-glutaminyl-[peptide chain release factor] + S-adenosyl-L-homocysteine + H(+)</text>
        <dbReference type="Rhea" id="RHEA:42896"/>
        <dbReference type="Rhea" id="RHEA-COMP:10271"/>
        <dbReference type="Rhea" id="RHEA-COMP:10272"/>
        <dbReference type="ChEBI" id="CHEBI:15378"/>
        <dbReference type="ChEBI" id="CHEBI:30011"/>
        <dbReference type="ChEBI" id="CHEBI:57856"/>
        <dbReference type="ChEBI" id="CHEBI:59789"/>
        <dbReference type="ChEBI" id="CHEBI:61891"/>
        <dbReference type="EC" id="2.1.1.297"/>
    </reaction>
</comment>
<comment type="caution">
    <text evidence="7">The sequence shown here is derived from an EMBL/GenBank/DDBJ whole genome shotgun (WGS) entry which is preliminary data.</text>
</comment>
<dbReference type="SUPFAM" id="SSF53335">
    <property type="entry name" value="S-adenosyl-L-methionine-dependent methyltransferases"/>
    <property type="match status" value="1"/>
</dbReference>
<dbReference type="Pfam" id="PF05175">
    <property type="entry name" value="MTS"/>
    <property type="match status" value="1"/>
</dbReference>
<evidence type="ECO:0000259" key="6">
    <source>
        <dbReference type="Pfam" id="PF05175"/>
    </source>
</evidence>
<evidence type="ECO:0000313" key="7">
    <source>
        <dbReference type="EMBL" id="RWZ67897.1"/>
    </source>
</evidence>
<dbReference type="InterPro" id="IPR022446">
    <property type="entry name" value="MeTrfrase_put"/>
</dbReference>
<evidence type="ECO:0000313" key="8">
    <source>
        <dbReference type="Proteomes" id="UP000288603"/>
    </source>
</evidence>
<organism evidence="7 8">
    <name type="scientific">Labedella populi</name>
    <dbReference type="NCBI Taxonomy" id="2498850"/>
    <lineage>
        <taxon>Bacteria</taxon>
        <taxon>Bacillati</taxon>
        <taxon>Actinomycetota</taxon>
        <taxon>Actinomycetes</taxon>
        <taxon>Micrococcales</taxon>
        <taxon>Microbacteriaceae</taxon>
        <taxon>Labedella</taxon>
    </lineage>
</organism>
<proteinExistence type="predicted"/>
<dbReference type="InterPro" id="IPR004556">
    <property type="entry name" value="HemK-like"/>
</dbReference>
<dbReference type="GO" id="GO:0032259">
    <property type="term" value="P:methylation"/>
    <property type="evidence" value="ECO:0007669"/>
    <property type="project" value="UniProtKB-KW"/>
</dbReference>
<evidence type="ECO:0000256" key="4">
    <source>
        <dbReference type="ARBA" id="ARBA00022691"/>
    </source>
</evidence>
<evidence type="ECO:0000256" key="2">
    <source>
        <dbReference type="ARBA" id="ARBA00022603"/>
    </source>
</evidence>
<evidence type="ECO:0000256" key="5">
    <source>
        <dbReference type="ARBA" id="ARBA00048391"/>
    </source>
</evidence>
<keyword evidence="4" id="KW-0949">S-adenosyl-L-methionine</keyword>
<name>A0A3S4CE86_9MICO</name>
<protein>
    <recommendedName>
        <fullName evidence="1">peptide chain release factor N(5)-glutamine methyltransferase</fullName>
        <ecNumber evidence="1">2.1.1.297</ecNumber>
    </recommendedName>
</protein>
<dbReference type="PANTHER" id="PTHR18895">
    <property type="entry name" value="HEMK METHYLTRANSFERASE"/>
    <property type="match status" value="1"/>
</dbReference>
<dbReference type="InterPro" id="IPR050320">
    <property type="entry name" value="N5-glutamine_MTase"/>
</dbReference>
<evidence type="ECO:0000256" key="1">
    <source>
        <dbReference type="ARBA" id="ARBA00012771"/>
    </source>
</evidence>
<dbReference type="InterPro" id="IPR029063">
    <property type="entry name" value="SAM-dependent_MTases_sf"/>
</dbReference>
<dbReference type="InterPro" id="IPR007848">
    <property type="entry name" value="Small_mtfrase_dom"/>
</dbReference>
<keyword evidence="2" id="KW-0489">Methyltransferase</keyword>
<dbReference type="EMBL" id="RZNC01000001">
    <property type="protein sequence ID" value="RWZ67897.1"/>
    <property type="molecule type" value="Genomic_DNA"/>
</dbReference>
<dbReference type="EC" id="2.1.1.297" evidence="1"/>
<dbReference type="NCBIfam" id="TIGR03704">
    <property type="entry name" value="PrmC_rel_meth"/>
    <property type="match status" value="1"/>
</dbReference>
<accession>A0A3S4CE86</accession>
<sequence length="258" mass="27711">MVESPGAAGVITRLRAAGCIFAEEEAEILLTSSESDAELERFVSRRVAGTPLEYIVGWAEFRGLRIGVDEGVFVPRRRTEFLVDLCVDGIGPASVVLDLCCGAGALAAAIVAEVPDADVYAADIDPIAVRCARGNLSADRVLEGDLFAALPVSLRDRVEVIVVNAPYVPTTEIAFMPLEARNFEALVALDGGDDGLHVHRRVAAEARDWLVPGGVLVIETSEHHAERTRALFADRGFDAQVRRDEDRDATAVTARAPH</sequence>
<feature type="domain" description="Methyltransferase small" evidence="6">
    <location>
        <begin position="92"/>
        <end position="169"/>
    </location>
</feature>
<dbReference type="PANTHER" id="PTHR18895:SF74">
    <property type="entry name" value="MTRF1L RELEASE FACTOR GLUTAMINE METHYLTRANSFERASE"/>
    <property type="match status" value="1"/>
</dbReference>
<dbReference type="AlphaFoldDB" id="A0A3S4CE86"/>
<keyword evidence="8" id="KW-1185">Reference proteome</keyword>
<dbReference type="CDD" id="cd02440">
    <property type="entry name" value="AdoMet_MTases"/>
    <property type="match status" value="1"/>
</dbReference>
<dbReference type="NCBIfam" id="TIGR00536">
    <property type="entry name" value="hemK_fam"/>
    <property type="match status" value="1"/>
</dbReference>
<dbReference type="OrthoDB" id="9800643at2"/>
<keyword evidence="3" id="KW-0808">Transferase</keyword>